<evidence type="ECO:0000313" key="1">
    <source>
        <dbReference type="EMBL" id="SHJ07423.1"/>
    </source>
</evidence>
<reference evidence="1 2" key="1">
    <citation type="submission" date="2016-11" db="EMBL/GenBank/DDBJ databases">
        <authorList>
            <person name="Jaros S."/>
            <person name="Januszkiewicz K."/>
            <person name="Wedrychowicz H."/>
        </authorList>
    </citation>
    <scope>NUCLEOTIDE SEQUENCE [LARGE SCALE GENOMIC DNA]</scope>
    <source>
        <strain evidence="1 2">DSM 21074</strain>
    </source>
</reference>
<organism evidence="1 2">
    <name type="scientific">Hymenobacter daecheongensis DSM 21074</name>
    <dbReference type="NCBI Taxonomy" id="1121955"/>
    <lineage>
        <taxon>Bacteria</taxon>
        <taxon>Pseudomonadati</taxon>
        <taxon>Bacteroidota</taxon>
        <taxon>Cytophagia</taxon>
        <taxon>Cytophagales</taxon>
        <taxon>Hymenobacteraceae</taxon>
        <taxon>Hymenobacter</taxon>
    </lineage>
</organism>
<accession>A0A1M6GBU2</accession>
<dbReference type="OrthoDB" id="874784at2"/>
<protein>
    <submittedName>
        <fullName evidence="1">Uncharacterized protein</fullName>
    </submittedName>
</protein>
<dbReference type="RefSeq" id="WP_143164094.1">
    <property type="nucleotide sequence ID" value="NZ_FQYN01000004.1"/>
</dbReference>
<name>A0A1M6GBU2_9BACT</name>
<keyword evidence="2" id="KW-1185">Reference proteome</keyword>
<sequence length="230" mass="25059">MLDPTPFFAPDYFATRDVTLPRLQKFALDVLQRLTLDNPDGVFAAVIADLTTYYTALFGAITQADAGTSQRRTGAQQMWGALADLQHQLEADKALLDYKSQKTPAIRTDFFPNGRKEYTQATLLTADLLFARAAQAATTHAKALARYAGFYQAFKAGRAGTGSGDEQHDKARAAATTHRQDLTLRLTDAAKLVAAQFPRDEARCQAYFRTALLQAPAAAKKRAKPATATA</sequence>
<proteinExistence type="predicted"/>
<dbReference type="AlphaFoldDB" id="A0A1M6GBU2"/>
<dbReference type="EMBL" id="FQYN01000004">
    <property type="protein sequence ID" value="SHJ07423.1"/>
    <property type="molecule type" value="Genomic_DNA"/>
</dbReference>
<dbReference type="Proteomes" id="UP000184418">
    <property type="component" value="Unassembled WGS sequence"/>
</dbReference>
<evidence type="ECO:0000313" key="2">
    <source>
        <dbReference type="Proteomes" id="UP000184418"/>
    </source>
</evidence>
<gene>
    <name evidence="1" type="ORF">SAMN02745146_2196</name>
</gene>